<feature type="transmembrane region" description="Helical" evidence="5">
    <location>
        <begin position="90"/>
        <end position="107"/>
    </location>
</feature>
<feature type="transmembrane region" description="Helical" evidence="5">
    <location>
        <begin position="312"/>
        <end position="332"/>
    </location>
</feature>
<keyword evidence="2 5" id="KW-0812">Transmembrane</keyword>
<gene>
    <name evidence="7" type="ORF">SAMN02745910_01369</name>
</gene>
<accession>A0A1I5YC42</accession>
<evidence type="ECO:0000256" key="3">
    <source>
        <dbReference type="ARBA" id="ARBA00022989"/>
    </source>
</evidence>
<protein>
    <submittedName>
        <fullName evidence="7">Sulfate permease, SulP family</fullName>
    </submittedName>
</protein>
<organism evidence="7 8">
    <name type="scientific">Priestia endophytica DSM 13796</name>
    <dbReference type="NCBI Taxonomy" id="1121089"/>
    <lineage>
        <taxon>Bacteria</taxon>
        <taxon>Bacillati</taxon>
        <taxon>Bacillota</taxon>
        <taxon>Bacilli</taxon>
        <taxon>Bacillales</taxon>
        <taxon>Bacillaceae</taxon>
        <taxon>Priestia</taxon>
    </lineage>
</organism>
<dbReference type="EMBL" id="FOXX01000002">
    <property type="protein sequence ID" value="SFQ41758.1"/>
    <property type="molecule type" value="Genomic_DNA"/>
</dbReference>
<dbReference type="InterPro" id="IPR011547">
    <property type="entry name" value="SLC26A/SulP_dom"/>
</dbReference>
<dbReference type="InterPro" id="IPR001902">
    <property type="entry name" value="SLC26A/SulP_fam"/>
</dbReference>
<dbReference type="Proteomes" id="UP000182762">
    <property type="component" value="Unassembled WGS sequence"/>
</dbReference>
<feature type="transmembrane region" description="Helical" evidence="5">
    <location>
        <begin position="191"/>
        <end position="209"/>
    </location>
</feature>
<dbReference type="GeneID" id="93710087"/>
<dbReference type="PANTHER" id="PTHR11814">
    <property type="entry name" value="SULFATE TRANSPORTER"/>
    <property type="match status" value="1"/>
</dbReference>
<feature type="transmembrane region" description="Helical" evidence="5">
    <location>
        <begin position="44"/>
        <end position="60"/>
    </location>
</feature>
<dbReference type="Pfam" id="PF00916">
    <property type="entry name" value="Sulfate_transp"/>
    <property type="match status" value="1"/>
</dbReference>
<proteinExistence type="predicted"/>
<feature type="transmembrane region" description="Helical" evidence="5">
    <location>
        <begin position="240"/>
        <end position="265"/>
    </location>
</feature>
<evidence type="ECO:0000256" key="4">
    <source>
        <dbReference type="ARBA" id="ARBA00023136"/>
    </source>
</evidence>
<comment type="subcellular location">
    <subcellularLocation>
        <location evidence="1">Membrane</location>
        <topology evidence="1">Multi-pass membrane protein</topology>
    </subcellularLocation>
</comment>
<feature type="transmembrane region" description="Helical" evidence="5">
    <location>
        <begin position="166"/>
        <end position="184"/>
    </location>
</feature>
<dbReference type="RefSeq" id="WP_061803774.1">
    <property type="nucleotide sequence ID" value="NZ_FOXX01000002.1"/>
</dbReference>
<evidence type="ECO:0000259" key="6">
    <source>
        <dbReference type="Pfam" id="PF00916"/>
    </source>
</evidence>
<feature type="transmembrane region" description="Helical" evidence="5">
    <location>
        <begin position="18"/>
        <end position="38"/>
    </location>
</feature>
<feature type="transmembrane region" description="Helical" evidence="5">
    <location>
        <begin position="67"/>
        <end position="84"/>
    </location>
</feature>
<evidence type="ECO:0000256" key="1">
    <source>
        <dbReference type="ARBA" id="ARBA00004141"/>
    </source>
</evidence>
<feature type="transmembrane region" description="Helical" evidence="5">
    <location>
        <begin position="119"/>
        <end position="137"/>
    </location>
</feature>
<keyword evidence="8" id="KW-1185">Reference proteome</keyword>
<evidence type="ECO:0000256" key="2">
    <source>
        <dbReference type="ARBA" id="ARBA00022692"/>
    </source>
</evidence>
<comment type="caution">
    <text evidence="7">The sequence shown here is derived from an EMBL/GenBank/DDBJ whole genome shotgun (WGS) entry which is preliminary data.</text>
</comment>
<feature type="domain" description="SLC26A/SulP transporter" evidence="6">
    <location>
        <begin position="14"/>
        <end position="378"/>
    </location>
</feature>
<sequence>MNTTKKQPYTLEMLRRDLIAGIIVGIVAIPLGMGFAIASGTEPVHGIYTVVIAGIIVSTLGGSKFQIAGPTGAFVPILLGIVTQYGFDNLMIATFMAGLILIILGLCKAGSLVKYIPKPVIIGFTAGIAIIIFYGQLPHFLGLYDTNDEAGFLAGMVSIIKSLPDANFYGVLTGIVGLASIILATRFVPKIPGALIGVLVSTAFALLLFPDKLVTINTLYGAIPNTLPQFGLPEITLEKIITLIPAALAIAFLGGLESLLSAVVADEMAGTKHKSNREIVAQGIANTILPFFQGIPATGAIARTATNIRNKAATRFSGVVHALFALMVLLVLAPYASHIPLASLAPVLMVVAWNMSERKHFAGIVKEKSRESFVLLVTFFFTVFFDLMVGIGVGMLTYFVLNFNKTAIGKKVRSTAGM</sequence>
<keyword evidence="3 5" id="KW-1133">Transmembrane helix</keyword>
<reference evidence="7 8" key="1">
    <citation type="submission" date="2016-10" db="EMBL/GenBank/DDBJ databases">
        <authorList>
            <person name="Varghese N."/>
            <person name="Submissions S."/>
        </authorList>
    </citation>
    <scope>NUCLEOTIDE SEQUENCE [LARGE SCALE GENOMIC DNA]</scope>
    <source>
        <strain evidence="7 8">DSM 13796</strain>
    </source>
</reference>
<keyword evidence="4 5" id="KW-0472">Membrane</keyword>
<evidence type="ECO:0000313" key="7">
    <source>
        <dbReference type="EMBL" id="SFQ41758.1"/>
    </source>
</evidence>
<evidence type="ECO:0000313" key="8">
    <source>
        <dbReference type="Proteomes" id="UP000182762"/>
    </source>
</evidence>
<name>A0A1I5YC42_9BACI</name>
<evidence type="ECO:0000256" key="5">
    <source>
        <dbReference type="SAM" id="Phobius"/>
    </source>
</evidence>
<feature type="transmembrane region" description="Helical" evidence="5">
    <location>
        <begin position="375"/>
        <end position="401"/>
    </location>
</feature>